<dbReference type="Proteomes" id="UP000324022">
    <property type="component" value="Unassembled WGS sequence"/>
</dbReference>
<dbReference type="Pfam" id="PF24016">
    <property type="entry name" value="DUF7330"/>
    <property type="match status" value="1"/>
</dbReference>
<keyword evidence="4" id="KW-1185">Reference proteome</keyword>
<feature type="region of interest" description="Disordered" evidence="1">
    <location>
        <begin position="102"/>
        <end position="133"/>
    </location>
</feature>
<sequence length="260" mass="27608">MSAAGPIQGDDDEAYEEQQRRDALWQPHHNAGSSGLKAHRHIHIDWPNASIKKTLAIGASAPDASPPVYDRPRPEDEVENAASCVLVTKSSPISATIHIIKEKRPQSSSNVSPTTTTTTTTTAAATGKKPGEKPIFISAKTGSMGSISLTIPTYSGSRPLNIRAKTSNGNITLFLPTSFSGLLNWSSETGTLKVSPAMQQRFKLLDPQPHKHRGTAKIVPSTASGLRGDVCTVTNHHGSITIKEVDEDASSGAAKSCLIQ</sequence>
<feature type="region of interest" description="Disordered" evidence="1">
    <location>
        <begin position="1"/>
        <end position="37"/>
    </location>
</feature>
<gene>
    <name evidence="3" type="ORF">UTRI_10592</name>
</gene>
<dbReference type="EMBL" id="OOIN01000017">
    <property type="protein sequence ID" value="SPO27475.1"/>
    <property type="molecule type" value="Genomic_DNA"/>
</dbReference>
<name>A0A5C3EBS8_9BASI</name>
<evidence type="ECO:0000259" key="2">
    <source>
        <dbReference type="Pfam" id="PF24016"/>
    </source>
</evidence>
<evidence type="ECO:0000313" key="3">
    <source>
        <dbReference type="EMBL" id="SPO27475.1"/>
    </source>
</evidence>
<dbReference type="InterPro" id="IPR055754">
    <property type="entry name" value="DUF7330"/>
</dbReference>
<dbReference type="AlphaFoldDB" id="A0A5C3EBS8"/>
<feature type="compositionally biased region" description="Low complexity" evidence="1">
    <location>
        <begin position="114"/>
        <end position="126"/>
    </location>
</feature>
<organism evidence="3 4">
    <name type="scientific">Ustilago trichophora</name>
    <dbReference type="NCBI Taxonomy" id="86804"/>
    <lineage>
        <taxon>Eukaryota</taxon>
        <taxon>Fungi</taxon>
        <taxon>Dikarya</taxon>
        <taxon>Basidiomycota</taxon>
        <taxon>Ustilaginomycotina</taxon>
        <taxon>Ustilaginomycetes</taxon>
        <taxon>Ustilaginales</taxon>
        <taxon>Ustilaginaceae</taxon>
        <taxon>Ustilago</taxon>
    </lineage>
</organism>
<evidence type="ECO:0000256" key="1">
    <source>
        <dbReference type="SAM" id="MobiDB-lite"/>
    </source>
</evidence>
<accession>A0A5C3EBS8</accession>
<proteinExistence type="predicted"/>
<reference evidence="3 4" key="1">
    <citation type="submission" date="2018-03" db="EMBL/GenBank/DDBJ databases">
        <authorList>
            <person name="Guldener U."/>
        </authorList>
    </citation>
    <scope>NUCLEOTIDE SEQUENCE [LARGE SCALE GENOMIC DNA]</scope>
    <source>
        <strain evidence="3 4">NBRC100155</strain>
    </source>
</reference>
<feature type="domain" description="DUF7330" evidence="2">
    <location>
        <begin position="41"/>
        <end position="247"/>
    </location>
</feature>
<evidence type="ECO:0000313" key="4">
    <source>
        <dbReference type="Proteomes" id="UP000324022"/>
    </source>
</evidence>
<dbReference type="OrthoDB" id="5289249at2759"/>
<protein>
    <recommendedName>
        <fullName evidence="2">DUF7330 domain-containing protein</fullName>
    </recommendedName>
</protein>